<evidence type="ECO:0000256" key="2">
    <source>
        <dbReference type="ARBA" id="ARBA00023125"/>
    </source>
</evidence>
<name>A0ABW0P7N2_9HYPH</name>
<evidence type="ECO:0000259" key="4">
    <source>
        <dbReference type="PROSITE" id="PS50943"/>
    </source>
</evidence>
<keyword evidence="2" id="KW-0238">DNA-binding</keyword>
<dbReference type="InterPro" id="IPR001387">
    <property type="entry name" value="Cro/C1-type_HTH"/>
</dbReference>
<gene>
    <name evidence="5" type="ORF">ACFPN9_21545</name>
</gene>
<evidence type="ECO:0000313" key="6">
    <source>
        <dbReference type="Proteomes" id="UP001596060"/>
    </source>
</evidence>
<dbReference type="CDD" id="cd00093">
    <property type="entry name" value="HTH_XRE"/>
    <property type="match status" value="1"/>
</dbReference>
<dbReference type="InterPro" id="IPR050807">
    <property type="entry name" value="TransReg_Diox_bact_type"/>
</dbReference>
<dbReference type="PROSITE" id="PS50943">
    <property type="entry name" value="HTH_CROC1"/>
    <property type="match status" value="1"/>
</dbReference>
<organism evidence="5 6">
    <name type="scientific">Bosea massiliensis</name>
    <dbReference type="NCBI Taxonomy" id="151419"/>
    <lineage>
        <taxon>Bacteria</taxon>
        <taxon>Pseudomonadati</taxon>
        <taxon>Pseudomonadota</taxon>
        <taxon>Alphaproteobacteria</taxon>
        <taxon>Hyphomicrobiales</taxon>
        <taxon>Boseaceae</taxon>
        <taxon>Bosea</taxon>
    </lineage>
</organism>
<sequence length="280" mass="30277">MPVTEDRGLFPNRVRAVRMSKNMEMAALARMAGISSSYLGMIERGSRVANSDVLTNIAAHLGVTTNDLLGADLATTATNLWKQLIDHKSASQGGFARKLKALRGARRLSVRALCEGADGAQSGLKAWLVREFEIGARIPSDEEMMQLAGAFGFAAAADLQAALDSVGNEDLIRSDDRNARRLAYDRASEDWPEMVLRATSKGFTSDQIVIEGRSLGWNFVSASAKILADRSVKIEEGDLVLVLNRTVVTGIGRIKDGVARDEGGAELRGTPWRVVSMLFP</sequence>
<dbReference type="Gene3D" id="1.10.260.40">
    <property type="entry name" value="lambda repressor-like DNA-binding domains"/>
    <property type="match status" value="1"/>
</dbReference>
<evidence type="ECO:0000256" key="3">
    <source>
        <dbReference type="ARBA" id="ARBA00023163"/>
    </source>
</evidence>
<reference evidence="6" key="1">
    <citation type="journal article" date="2019" name="Int. J. Syst. Evol. Microbiol.">
        <title>The Global Catalogue of Microorganisms (GCM) 10K type strain sequencing project: providing services to taxonomists for standard genome sequencing and annotation.</title>
        <authorList>
            <consortium name="The Broad Institute Genomics Platform"/>
            <consortium name="The Broad Institute Genome Sequencing Center for Infectious Disease"/>
            <person name="Wu L."/>
            <person name="Ma J."/>
        </authorList>
    </citation>
    <scope>NUCLEOTIDE SEQUENCE [LARGE SCALE GENOMIC DNA]</scope>
    <source>
        <strain evidence="6">CCUG 43117</strain>
    </source>
</reference>
<feature type="domain" description="HTH cro/C1-type" evidence="4">
    <location>
        <begin position="14"/>
        <end position="68"/>
    </location>
</feature>
<proteinExistence type="predicted"/>
<keyword evidence="1" id="KW-0805">Transcription regulation</keyword>
<protein>
    <submittedName>
        <fullName evidence="5">Helix-turn-helix domain-containing protein</fullName>
    </submittedName>
</protein>
<dbReference type="SMART" id="SM00530">
    <property type="entry name" value="HTH_XRE"/>
    <property type="match status" value="2"/>
</dbReference>
<dbReference type="PANTHER" id="PTHR46797">
    <property type="entry name" value="HTH-TYPE TRANSCRIPTIONAL REGULATOR"/>
    <property type="match status" value="1"/>
</dbReference>
<keyword evidence="6" id="KW-1185">Reference proteome</keyword>
<evidence type="ECO:0000313" key="5">
    <source>
        <dbReference type="EMBL" id="MFC5507833.1"/>
    </source>
</evidence>
<accession>A0ABW0P7N2</accession>
<keyword evidence="3" id="KW-0804">Transcription</keyword>
<dbReference type="Proteomes" id="UP001596060">
    <property type="component" value="Unassembled WGS sequence"/>
</dbReference>
<dbReference type="InterPro" id="IPR010982">
    <property type="entry name" value="Lambda_DNA-bd_dom_sf"/>
</dbReference>
<dbReference type="SUPFAM" id="SSF47413">
    <property type="entry name" value="lambda repressor-like DNA-binding domains"/>
    <property type="match status" value="1"/>
</dbReference>
<dbReference type="EMBL" id="JBHSLU010000073">
    <property type="protein sequence ID" value="MFC5507833.1"/>
    <property type="molecule type" value="Genomic_DNA"/>
</dbReference>
<dbReference type="Pfam" id="PF01381">
    <property type="entry name" value="HTH_3"/>
    <property type="match status" value="1"/>
</dbReference>
<comment type="caution">
    <text evidence="5">The sequence shown here is derived from an EMBL/GenBank/DDBJ whole genome shotgun (WGS) entry which is preliminary data.</text>
</comment>
<dbReference type="RefSeq" id="WP_377817594.1">
    <property type="nucleotide sequence ID" value="NZ_JBHSLU010000073.1"/>
</dbReference>
<dbReference type="PANTHER" id="PTHR46797:SF23">
    <property type="entry name" value="HTH-TYPE TRANSCRIPTIONAL REGULATOR SUTR"/>
    <property type="match status" value="1"/>
</dbReference>
<evidence type="ECO:0000256" key="1">
    <source>
        <dbReference type="ARBA" id="ARBA00023015"/>
    </source>
</evidence>